<proteinExistence type="predicted"/>
<protein>
    <submittedName>
        <fullName evidence="1">Uncharacterized protein</fullName>
    </submittedName>
</protein>
<organism evidence="1 2">
    <name type="scientific">Ascochyta lentis</name>
    <dbReference type="NCBI Taxonomy" id="205686"/>
    <lineage>
        <taxon>Eukaryota</taxon>
        <taxon>Fungi</taxon>
        <taxon>Dikarya</taxon>
        <taxon>Ascomycota</taxon>
        <taxon>Pezizomycotina</taxon>
        <taxon>Dothideomycetes</taxon>
        <taxon>Pleosporomycetidae</taxon>
        <taxon>Pleosporales</taxon>
        <taxon>Pleosporineae</taxon>
        <taxon>Didymellaceae</taxon>
        <taxon>Ascochyta</taxon>
    </lineage>
</organism>
<dbReference type="AlphaFoldDB" id="A0A8H7J4E5"/>
<evidence type="ECO:0000313" key="2">
    <source>
        <dbReference type="Proteomes" id="UP000651452"/>
    </source>
</evidence>
<reference evidence="1" key="1">
    <citation type="submission" date="2018-12" db="EMBL/GenBank/DDBJ databases">
        <authorList>
            <person name="Syme R.A."/>
            <person name="Farfan-Caceres L."/>
            <person name="Lichtenzveig J."/>
        </authorList>
    </citation>
    <scope>NUCLEOTIDE SEQUENCE</scope>
    <source>
        <strain evidence="1">Al4</strain>
    </source>
</reference>
<name>A0A8H7J4E5_9PLEO</name>
<accession>A0A8H7J4E5</accession>
<dbReference type="OrthoDB" id="3821607at2759"/>
<sequence length="192" mass="22424">MTIFTNTYYKKDLSRTEVQIDLVPLLMMGLVNQKFKCDFKYEPRSREATSLDMDIHTMMAADVNTLQKLLTHRQVDWLRDVISGRVSRLLISHIGTNNYPRARFFIGPVKDNQLLSEFTQHNRKEMKLPSPYPVRSPGMEESRLSLMSPNLKNGYVGHVELRKVFIENDYIFLWDVEWEGAEQEAGASFFLE</sequence>
<keyword evidence="2" id="KW-1185">Reference proteome</keyword>
<reference evidence="1" key="2">
    <citation type="submission" date="2020-09" db="EMBL/GenBank/DDBJ databases">
        <title>Reference genome assembly for Australian Ascochyta lentis isolate Al4.</title>
        <authorList>
            <person name="Lee R.C."/>
            <person name="Farfan-Caceres L.M."/>
            <person name="Debler J.W."/>
            <person name="Williams A.H."/>
            <person name="Henares B.M."/>
        </authorList>
    </citation>
    <scope>NUCLEOTIDE SEQUENCE</scope>
    <source>
        <strain evidence="1">Al4</strain>
    </source>
</reference>
<dbReference type="EMBL" id="RZGK01000007">
    <property type="protein sequence ID" value="KAF9697950.1"/>
    <property type="molecule type" value="Genomic_DNA"/>
</dbReference>
<dbReference type="Proteomes" id="UP000651452">
    <property type="component" value="Unassembled WGS sequence"/>
</dbReference>
<gene>
    <name evidence="1" type="ORF">EKO04_004222</name>
</gene>
<evidence type="ECO:0000313" key="1">
    <source>
        <dbReference type="EMBL" id="KAF9697950.1"/>
    </source>
</evidence>
<comment type="caution">
    <text evidence="1">The sequence shown here is derived from an EMBL/GenBank/DDBJ whole genome shotgun (WGS) entry which is preliminary data.</text>
</comment>